<feature type="domain" description="Dilute" evidence="2">
    <location>
        <begin position="103"/>
        <end position="388"/>
    </location>
</feature>
<dbReference type="GO" id="GO:0051020">
    <property type="term" value="F:GTPase binding"/>
    <property type="evidence" value="ECO:0007669"/>
    <property type="project" value="TreeGrafter"/>
</dbReference>
<dbReference type="PANTHER" id="PTHR16027">
    <property type="entry name" value="DILUTE DOMAIN-CONTAINING PROTEIN YPR089W"/>
    <property type="match status" value="1"/>
</dbReference>
<organism evidence="3 4">
    <name type="scientific">Cairina moschata</name>
    <name type="common">Muscovy duck</name>
    <dbReference type="NCBI Taxonomy" id="8855"/>
    <lineage>
        <taxon>Eukaryota</taxon>
        <taxon>Metazoa</taxon>
        <taxon>Chordata</taxon>
        <taxon>Craniata</taxon>
        <taxon>Vertebrata</taxon>
        <taxon>Euteleostomi</taxon>
        <taxon>Archelosauria</taxon>
        <taxon>Archosauria</taxon>
        <taxon>Dinosauria</taxon>
        <taxon>Saurischia</taxon>
        <taxon>Theropoda</taxon>
        <taxon>Coelurosauria</taxon>
        <taxon>Aves</taxon>
        <taxon>Neognathae</taxon>
        <taxon>Galloanserae</taxon>
        <taxon>Anseriformes</taxon>
        <taxon>Anatidae</taxon>
        <taxon>Anatinae</taxon>
        <taxon>Cairina</taxon>
    </lineage>
</organism>
<reference evidence="3" key="1">
    <citation type="submission" date="2018-09" db="EMBL/GenBank/DDBJ databases">
        <title>Common duck and Muscovy duck high density SNP chip.</title>
        <authorList>
            <person name="Vignal A."/>
            <person name="Thebault N."/>
            <person name="Warren W.C."/>
        </authorList>
    </citation>
    <scope>NUCLEOTIDE SEQUENCE [LARGE SCALE GENOMIC DNA]</scope>
</reference>
<keyword evidence="4" id="KW-1185">Reference proteome</keyword>
<feature type="region of interest" description="Disordered" evidence="1">
    <location>
        <begin position="435"/>
        <end position="469"/>
    </location>
</feature>
<reference evidence="3" key="3">
    <citation type="submission" date="2025-09" db="UniProtKB">
        <authorList>
            <consortium name="Ensembl"/>
        </authorList>
    </citation>
    <scope>IDENTIFICATION</scope>
</reference>
<evidence type="ECO:0000313" key="4">
    <source>
        <dbReference type="Proteomes" id="UP000694556"/>
    </source>
</evidence>
<proteinExistence type="predicted"/>
<protein>
    <recommendedName>
        <fullName evidence="2">Dilute domain-containing protein</fullName>
    </recommendedName>
</protein>
<sequence length="469" mass="50549">MKLQKQLRAYAKQIQDLTVKRETTGLGQEPAASQAAPSPPGLSQAMLAWRMEDEGRIIKAVITDYRPQSSSGALPELPAFLLFLCLRHADHCRDEPRAHSLLDAAINAIKRVMKKHSDDFEVVALWLANTCQLLNCLRQYGRDESCSQGNTARQSAHHLQHLDLQSAGRSLGALAVQLYQQLVRTAEKRLKPMIVSAMLESETIQGLASSCPPGLHRPSAPAAHTLPELLQQLGSFHQLLGRHGLAPAVGHQVLRQLLFLVSGTTLNYLLLRRDACSWTRGIQLRYNISQLEQWLRAQGLQHSGAREMLEPLVQAAQLLQVKKATEEDAGAICSLCTVLSPQQVPGRGLGVTLWGCSAPVGWDLGQGGHGAPPMSLQVVKILRAYTPAAGLEERVSPDFISTVEVSGDLGPRLCPHFAVPIFATPLLRAVSPAETPAGAAAGGSQPAAGGHQPPLPCQPALRRLPCAPG</sequence>
<feature type="compositionally biased region" description="Low complexity" evidence="1">
    <location>
        <begin position="437"/>
        <end position="452"/>
    </location>
</feature>
<evidence type="ECO:0000313" key="3">
    <source>
        <dbReference type="Ensembl" id="ENSCMMP00000020977.1"/>
    </source>
</evidence>
<dbReference type="AlphaFoldDB" id="A0A8C3GMQ4"/>
<dbReference type="PANTHER" id="PTHR16027:SF6">
    <property type="entry name" value="DILUTE DOMAIN-CONTAINING PROTEIN"/>
    <property type="match status" value="1"/>
</dbReference>
<evidence type="ECO:0000256" key="1">
    <source>
        <dbReference type="SAM" id="MobiDB-lite"/>
    </source>
</evidence>
<accession>A0A8C3GMQ4</accession>
<dbReference type="PROSITE" id="PS51126">
    <property type="entry name" value="DILUTE"/>
    <property type="match status" value="1"/>
</dbReference>
<dbReference type="CDD" id="cd15470">
    <property type="entry name" value="Myo5_CBD"/>
    <property type="match status" value="1"/>
</dbReference>
<name>A0A8C3GMQ4_CAIMO</name>
<dbReference type="InterPro" id="IPR052072">
    <property type="entry name" value="Vascular_dev_regulator"/>
</dbReference>
<reference evidence="3" key="2">
    <citation type="submission" date="2025-08" db="UniProtKB">
        <authorList>
            <consortium name="Ensembl"/>
        </authorList>
    </citation>
    <scope>IDENTIFICATION</scope>
</reference>
<dbReference type="Ensembl" id="ENSCMMT00000022988.1">
    <property type="protein sequence ID" value="ENSCMMP00000020977.1"/>
    <property type="gene ID" value="ENSCMMG00000012057.1"/>
</dbReference>
<evidence type="ECO:0000259" key="2">
    <source>
        <dbReference type="PROSITE" id="PS51126"/>
    </source>
</evidence>
<dbReference type="Pfam" id="PF01843">
    <property type="entry name" value="DIL"/>
    <property type="match status" value="1"/>
</dbReference>
<dbReference type="SMART" id="SM01132">
    <property type="entry name" value="DIL"/>
    <property type="match status" value="1"/>
</dbReference>
<dbReference type="InterPro" id="IPR002710">
    <property type="entry name" value="Dilute_dom"/>
</dbReference>
<dbReference type="Proteomes" id="UP000694556">
    <property type="component" value="Chromosome 29"/>
</dbReference>